<feature type="region of interest" description="Disordered" evidence="1">
    <location>
        <begin position="45"/>
        <end position="73"/>
    </location>
</feature>
<reference evidence="3" key="1">
    <citation type="submission" date="2021-06" db="EMBL/GenBank/DDBJ databases">
        <title>Comparative genomics, transcriptomics and evolutionary studies reveal genomic signatures of adaptation to plant cell wall in hemibiotrophic fungi.</title>
        <authorList>
            <consortium name="DOE Joint Genome Institute"/>
            <person name="Baroncelli R."/>
            <person name="Diaz J.F."/>
            <person name="Benocci T."/>
            <person name="Peng M."/>
            <person name="Battaglia E."/>
            <person name="Haridas S."/>
            <person name="Andreopoulos W."/>
            <person name="Labutti K."/>
            <person name="Pangilinan J."/>
            <person name="Floch G.L."/>
            <person name="Makela M.R."/>
            <person name="Henrissat B."/>
            <person name="Grigoriev I.V."/>
            <person name="Crouch J.A."/>
            <person name="De Vries R.P."/>
            <person name="Sukno S.A."/>
            <person name="Thon M.R."/>
        </authorList>
    </citation>
    <scope>NUCLEOTIDE SEQUENCE</scope>
    <source>
        <strain evidence="3">CBS 193.32</strain>
    </source>
</reference>
<dbReference type="Pfam" id="PF00975">
    <property type="entry name" value="Thioesterase"/>
    <property type="match status" value="1"/>
</dbReference>
<dbReference type="Proteomes" id="UP001224890">
    <property type="component" value="Unassembled WGS sequence"/>
</dbReference>
<sequence length="232" mass="25199">MLSLTLTGRMREDLGIDVDFSAFITWPTLGQLKAFLGFTVSETSTSSGDSGASGPPTESEPDTSTTLPSDDEQSEINKAVDEDMRSVSHGDIAVYGLNCPWLKDAKHLVEFGLRRLAELYVSEILRRQPQGPYDLGGWSASGICACEVALMLTRANHRVDRLILIDSPSPIGLEKLPPRLYDFLDAQNVFGSENPHGAAGGGSKAPEWLLTHFLASMEALDNHVSVPREITL</sequence>
<dbReference type="EMBL" id="JAHMHR010000020">
    <property type="protein sequence ID" value="KAK1675769.1"/>
    <property type="molecule type" value="Genomic_DNA"/>
</dbReference>
<dbReference type="InterPro" id="IPR001031">
    <property type="entry name" value="Thioesterase"/>
</dbReference>
<feature type="domain" description="Thioesterase" evidence="2">
    <location>
        <begin position="113"/>
        <end position="171"/>
    </location>
</feature>
<dbReference type="AlphaFoldDB" id="A0AAJ0AKV9"/>
<organism evidence="3 4">
    <name type="scientific">Colletotrichum godetiae</name>
    <dbReference type="NCBI Taxonomy" id="1209918"/>
    <lineage>
        <taxon>Eukaryota</taxon>
        <taxon>Fungi</taxon>
        <taxon>Dikarya</taxon>
        <taxon>Ascomycota</taxon>
        <taxon>Pezizomycotina</taxon>
        <taxon>Sordariomycetes</taxon>
        <taxon>Hypocreomycetidae</taxon>
        <taxon>Glomerellales</taxon>
        <taxon>Glomerellaceae</taxon>
        <taxon>Colletotrichum</taxon>
        <taxon>Colletotrichum acutatum species complex</taxon>
    </lineage>
</organism>
<accession>A0AAJ0AKV9</accession>
<protein>
    <submittedName>
        <fullName evidence="3">Alpha/Beta hydrolase protein</fullName>
    </submittedName>
</protein>
<evidence type="ECO:0000313" key="3">
    <source>
        <dbReference type="EMBL" id="KAK1675769.1"/>
    </source>
</evidence>
<dbReference type="GO" id="GO:0016787">
    <property type="term" value="F:hydrolase activity"/>
    <property type="evidence" value="ECO:0007669"/>
    <property type="project" value="UniProtKB-KW"/>
</dbReference>
<dbReference type="SUPFAM" id="SSF53474">
    <property type="entry name" value="alpha/beta-Hydrolases"/>
    <property type="match status" value="1"/>
</dbReference>
<gene>
    <name evidence="3" type="ORF">BDP55DRAFT_728588</name>
</gene>
<comment type="caution">
    <text evidence="3">The sequence shown here is derived from an EMBL/GenBank/DDBJ whole genome shotgun (WGS) entry which is preliminary data.</text>
</comment>
<feature type="compositionally biased region" description="Low complexity" evidence="1">
    <location>
        <begin position="45"/>
        <end position="68"/>
    </location>
</feature>
<keyword evidence="4" id="KW-1185">Reference proteome</keyword>
<proteinExistence type="predicted"/>
<dbReference type="Gene3D" id="3.40.50.1820">
    <property type="entry name" value="alpha/beta hydrolase"/>
    <property type="match status" value="1"/>
</dbReference>
<evidence type="ECO:0000259" key="2">
    <source>
        <dbReference type="Pfam" id="PF00975"/>
    </source>
</evidence>
<keyword evidence="3" id="KW-0378">Hydrolase</keyword>
<dbReference type="GeneID" id="85463985"/>
<evidence type="ECO:0000256" key="1">
    <source>
        <dbReference type="SAM" id="MobiDB-lite"/>
    </source>
</evidence>
<evidence type="ECO:0000313" key="4">
    <source>
        <dbReference type="Proteomes" id="UP001224890"/>
    </source>
</evidence>
<dbReference type="InterPro" id="IPR029058">
    <property type="entry name" value="AB_hydrolase_fold"/>
</dbReference>
<dbReference type="RefSeq" id="XP_060429772.1">
    <property type="nucleotide sequence ID" value="XM_060579459.1"/>
</dbReference>
<name>A0AAJ0AKV9_9PEZI</name>